<dbReference type="AlphaFoldDB" id="A0A5D4R726"/>
<evidence type="ECO:0000313" key="3">
    <source>
        <dbReference type="Proteomes" id="UP000322139"/>
    </source>
</evidence>
<keyword evidence="1" id="KW-0472">Membrane</keyword>
<feature type="transmembrane region" description="Helical" evidence="1">
    <location>
        <begin position="6"/>
        <end position="22"/>
    </location>
</feature>
<dbReference type="Proteomes" id="UP000322139">
    <property type="component" value="Unassembled WGS sequence"/>
</dbReference>
<organism evidence="2 3">
    <name type="scientific">Bacillus infantis</name>
    <dbReference type="NCBI Taxonomy" id="324767"/>
    <lineage>
        <taxon>Bacteria</taxon>
        <taxon>Bacillati</taxon>
        <taxon>Bacillota</taxon>
        <taxon>Bacilli</taxon>
        <taxon>Bacillales</taxon>
        <taxon>Bacillaceae</taxon>
        <taxon>Bacillus</taxon>
    </lineage>
</organism>
<dbReference type="EMBL" id="VTER01000011">
    <property type="protein sequence ID" value="TYS45392.1"/>
    <property type="molecule type" value="Genomic_DNA"/>
</dbReference>
<sequence length="103" mass="11690">MPVLVILIVISIAFYVFYKIKTVRSRRPAEKKWLSAKSSIALGLFVALFGINQLFLYSTTVTYIVAAVFIILGGINVWAGFKAYQHYLPYAAKEAEEIRKQQN</sequence>
<dbReference type="RefSeq" id="WP_148976389.1">
    <property type="nucleotide sequence ID" value="NZ_JBNIKT010000031.1"/>
</dbReference>
<comment type="caution">
    <text evidence="2">The sequence shown here is derived from an EMBL/GenBank/DDBJ whole genome shotgun (WGS) entry which is preliminary data.</text>
</comment>
<reference evidence="2 3" key="1">
    <citation type="submission" date="2019-08" db="EMBL/GenBank/DDBJ databases">
        <title>Bacillus genomes from the desert of Cuatro Cienegas, Coahuila.</title>
        <authorList>
            <person name="Olmedo-Alvarez G."/>
        </authorList>
    </citation>
    <scope>NUCLEOTIDE SEQUENCE [LARGE SCALE GENOMIC DNA]</scope>
    <source>
        <strain evidence="2 3">CH446_14T</strain>
    </source>
</reference>
<accession>A0A5D4R726</accession>
<keyword evidence="1" id="KW-1133">Transmembrane helix</keyword>
<evidence type="ECO:0008006" key="4">
    <source>
        <dbReference type="Google" id="ProtNLM"/>
    </source>
</evidence>
<proteinExistence type="predicted"/>
<feature type="transmembrane region" description="Helical" evidence="1">
    <location>
        <begin position="34"/>
        <end position="55"/>
    </location>
</feature>
<evidence type="ECO:0000256" key="1">
    <source>
        <dbReference type="SAM" id="Phobius"/>
    </source>
</evidence>
<dbReference type="InterPro" id="IPR025618">
    <property type="entry name" value="YtpI"/>
</dbReference>
<gene>
    <name evidence="2" type="ORF">FZD51_20050</name>
</gene>
<evidence type="ECO:0000313" key="2">
    <source>
        <dbReference type="EMBL" id="TYS45392.1"/>
    </source>
</evidence>
<keyword evidence="1" id="KW-0812">Transmembrane</keyword>
<dbReference type="Pfam" id="PF14007">
    <property type="entry name" value="YtpI"/>
    <property type="match status" value="1"/>
</dbReference>
<protein>
    <recommendedName>
        <fullName evidence="4">YtpI family protein</fullName>
    </recommendedName>
</protein>
<feature type="transmembrane region" description="Helical" evidence="1">
    <location>
        <begin position="61"/>
        <end position="81"/>
    </location>
</feature>
<name>A0A5D4R726_9BACI</name>